<dbReference type="OrthoDB" id="407010at2759"/>
<dbReference type="PANTHER" id="PTHR10543">
    <property type="entry name" value="BETA-CAROTENE DIOXYGENASE"/>
    <property type="match status" value="1"/>
</dbReference>
<comment type="similarity">
    <text evidence="1">Belongs to the carotenoid oxygenase family.</text>
</comment>
<evidence type="ECO:0000256" key="1">
    <source>
        <dbReference type="ARBA" id="ARBA00006787"/>
    </source>
</evidence>
<evidence type="ECO:0000256" key="4">
    <source>
        <dbReference type="ARBA" id="ARBA00023004"/>
    </source>
</evidence>
<keyword evidence="2 5" id="KW-0479">Metal-binding</keyword>
<name>A0A9P8N785_9HYPO</name>
<evidence type="ECO:0000256" key="5">
    <source>
        <dbReference type="PIRSR" id="PIRSR604294-1"/>
    </source>
</evidence>
<evidence type="ECO:0000313" key="7">
    <source>
        <dbReference type="Proteomes" id="UP000824596"/>
    </source>
</evidence>
<organism evidence="6 7">
    <name type="scientific">Hirsutella rhossiliensis</name>
    <dbReference type="NCBI Taxonomy" id="111463"/>
    <lineage>
        <taxon>Eukaryota</taxon>
        <taxon>Fungi</taxon>
        <taxon>Dikarya</taxon>
        <taxon>Ascomycota</taxon>
        <taxon>Pezizomycotina</taxon>
        <taxon>Sordariomycetes</taxon>
        <taxon>Hypocreomycetidae</taxon>
        <taxon>Hypocreales</taxon>
        <taxon>Ophiocordycipitaceae</taxon>
        <taxon>Hirsutella</taxon>
    </lineage>
</organism>
<comment type="cofactor">
    <cofactor evidence="5">
        <name>Fe(2+)</name>
        <dbReference type="ChEBI" id="CHEBI:29033"/>
    </cofactor>
    <text evidence="5">Binds 1 Fe(2+) ion per subunit.</text>
</comment>
<feature type="binding site" evidence="5">
    <location>
        <position position="233"/>
    </location>
    <ligand>
        <name>Fe cation</name>
        <dbReference type="ChEBI" id="CHEBI:24875"/>
        <note>catalytic</note>
    </ligand>
</feature>
<dbReference type="Proteomes" id="UP000824596">
    <property type="component" value="Unassembled WGS sequence"/>
</dbReference>
<reference evidence="6" key="1">
    <citation type="submission" date="2021-09" db="EMBL/GenBank/DDBJ databases">
        <title>A high-quality genome of the endoparasitic fungus Hirsutella rhossiliensis with a comparison of Hirsutella genomes reveals transposable elements contributing to genome size variation.</title>
        <authorList>
            <person name="Lin R."/>
            <person name="Jiao Y."/>
            <person name="Sun X."/>
            <person name="Ling J."/>
            <person name="Xie B."/>
            <person name="Cheng X."/>
        </authorList>
    </citation>
    <scope>NUCLEOTIDE SEQUENCE</scope>
    <source>
        <strain evidence="6">HR02</strain>
    </source>
</reference>
<evidence type="ECO:0000256" key="3">
    <source>
        <dbReference type="ARBA" id="ARBA00023002"/>
    </source>
</evidence>
<keyword evidence="4 5" id="KW-0408">Iron</keyword>
<comment type="caution">
    <text evidence="6">The sequence shown here is derived from an EMBL/GenBank/DDBJ whole genome shotgun (WGS) entry which is preliminary data.</text>
</comment>
<dbReference type="GO" id="GO:0016121">
    <property type="term" value="P:carotene catabolic process"/>
    <property type="evidence" value="ECO:0007669"/>
    <property type="project" value="TreeGrafter"/>
</dbReference>
<dbReference type="GO" id="GO:0046872">
    <property type="term" value="F:metal ion binding"/>
    <property type="evidence" value="ECO:0007669"/>
    <property type="project" value="UniProtKB-KW"/>
</dbReference>
<dbReference type="Pfam" id="PF03055">
    <property type="entry name" value="RPE65"/>
    <property type="match status" value="1"/>
</dbReference>
<dbReference type="PANTHER" id="PTHR10543:SF24">
    <property type="entry name" value="CAROTENOID ISOMEROOXYGENASE"/>
    <property type="match status" value="1"/>
</dbReference>
<dbReference type="GeneID" id="68349593"/>
<evidence type="ECO:0000313" key="6">
    <source>
        <dbReference type="EMBL" id="KAH0967822.1"/>
    </source>
</evidence>
<dbReference type="RefSeq" id="XP_044725335.1">
    <property type="nucleotide sequence ID" value="XM_044858935.1"/>
</dbReference>
<dbReference type="AlphaFoldDB" id="A0A9P8N785"/>
<dbReference type="InterPro" id="IPR004294">
    <property type="entry name" value="Carotenoid_Oase"/>
</dbReference>
<feature type="binding site" evidence="5">
    <location>
        <position position="285"/>
    </location>
    <ligand>
        <name>Fe cation</name>
        <dbReference type="ChEBI" id="CHEBI:24875"/>
        <note>catalytic</note>
    </ligand>
</feature>
<accession>A0A9P8N785</accession>
<gene>
    <name evidence="6" type="ORF">HRG_00464</name>
</gene>
<evidence type="ECO:0000256" key="2">
    <source>
        <dbReference type="ARBA" id="ARBA00022723"/>
    </source>
</evidence>
<sequence>MSLNATSVHHRTVDDELVDTQLTADNLCNESWKDWPNEAGFVGLEEHRGPLDLHVRGSIPAWAAGALYRTGPGVSAVENTSRGTHLVSHWFDGFAHTHKFDIVPPAAAGGATTVTYSSRRQADDFVDRIKKKGWRTGISFAQKSDPCVGILAKIMSFFAPSHVNNNVAVHRNMPGLTTKAHTGAGHRTGSRNVFLTTDQYIFQDIDPDTLEPLGSTDQSRLHPHLKGPLSCAHLQRDVKTGDIFNFNLQPGRLATYRVFRDNASTGTTDILATISEPGISPAYIHSFFLTDNYVILCIPSSHFGWWGAKIPWERNLVEAMKPFDKSNLCKWLVVDRHGKGVVARFSTPAGFFFHSINAFEEYAHDENNVQRTDICMDYIHFDTTDIIMGFYYDVILNRDSATREHWVQDKRRETLNPRFVRRRFRIPLHQQTSREAATATADEVLSISNPHAGELPTINPAYTCKPYRYVFSTCNRGLSTIADSLVKTDLYTRDALIWCGPKGHSPGEPIFVARPGATDEDDGIVLSVILDGSAKKSYLLCLDAKTMTEMGRAEADFPIAMGLHGIHAPAVE</sequence>
<feature type="binding site" evidence="5">
    <location>
        <position position="564"/>
    </location>
    <ligand>
        <name>Fe cation</name>
        <dbReference type="ChEBI" id="CHEBI:24875"/>
        <note>catalytic</note>
    </ligand>
</feature>
<feature type="binding site" evidence="5">
    <location>
        <position position="354"/>
    </location>
    <ligand>
        <name>Fe cation</name>
        <dbReference type="ChEBI" id="CHEBI:24875"/>
        <note>catalytic</note>
    </ligand>
</feature>
<dbReference type="EMBL" id="JAIZPD010000001">
    <property type="protein sequence ID" value="KAH0967822.1"/>
    <property type="molecule type" value="Genomic_DNA"/>
</dbReference>
<proteinExistence type="inferred from homology"/>
<protein>
    <submittedName>
        <fullName evidence="6">Retinal pigment epithelial membrane protein</fullName>
    </submittedName>
</protein>
<keyword evidence="7" id="KW-1185">Reference proteome</keyword>
<dbReference type="GO" id="GO:0010436">
    <property type="term" value="F:carotenoid dioxygenase activity"/>
    <property type="evidence" value="ECO:0007669"/>
    <property type="project" value="TreeGrafter"/>
</dbReference>
<keyword evidence="3" id="KW-0560">Oxidoreductase</keyword>